<dbReference type="EMBL" id="MDYQ01000253">
    <property type="protein sequence ID" value="PRP77842.1"/>
    <property type="molecule type" value="Genomic_DNA"/>
</dbReference>
<protein>
    <submittedName>
        <fullName evidence="2">Uncharacterized protein</fullName>
    </submittedName>
</protein>
<evidence type="ECO:0000313" key="2">
    <source>
        <dbReference type="EMBL" id="PRP77842.1"/>
    </source>
</evidence>
<gene>
    <name evidence="2" type="ORF">PROFUN_14161</name>
</gene>
<reference evidence="2 3" key="1">
    <citation type="journal article" date="2018" name="Genome Biol. Evol.">
        <title>Multiple Roots of Fruiting Body Formation in Amoebozoa.</title>
        <authorList>
            <person name="Hillmann F."/>
            <person name="Forbes G."/>
            <person name="Novohradska S."/>
            <person name="Ferling I."/>
            <person name="Riege K."/>
            <person name="Groth M."/>
            <person name="Westermann M."/>
            <person name="Marz M."/>
            <person name="Spaller T."/>
            <person name="Winckler T."/>
            <person name="Schaap P."/>
            <person name="Glockner G."/>
        </authorList>
    </citation>
    <scope>NUCLEOTIDE SEQUENCE [LARGE SCALE GENOMIC DNA]</scope>
    <source>
        <strain evidence="2 3">Jena</strain>
    </source>
</reference>
<dbReference type="AlphaFoldDB" id="A0A2P6N1J6"/>
<dbReference type="Proteomes" id="UP000241769">
    <property type="component" value="Unassembled WGS sequence"/>
</dbReference>
<dbReference type="InParanoid" id="A0A2P6N1J6"/>
<sequence>FNPSCRFVGSFATNHSLPTAFQTLSRVLYVCFNASAPDGACDMIQSHLGVSRYKVVIHPRKFESSNRLSLLVGFPPDLNRERKGQTLKQEAGLYHSAIGAPDITVITPRELTEVTEDTLSLVRERIVRDKRIFIAQRDTPQVREGKDTETKESYQLTPSDHIEGKPTKLLSPLAIIENHLSPHFAFKFFIKAKICNALAGQKSMRMRMAINSLSSNACC</sequence>
<accession>A0A2P6N1J6</accession>
<feature type="non-terminal residue" evidence="2">
    <location>
        <position position="1"/>
    </location>
</feature>
<name>A0A2P6N1J6_9EUKA</name>
<feature type="compositionally biased region" description="Basic and acidic residues" evidence="1">
    <location>
        <begin position="140"/>
        <end position="152"/>
    </location>
</feature>
<feature type="region of interest" description="Disordered" evidence="1">
    <location>
        <begin position="139"/>
        <end position="160"/>
    </location>
</feature>
<evidence type="ECO:0000256" key="1">
    <source>
        <dbReference type="SAM" id="MobiDB-lite"/>
    </source>
</evidence>
<proteinExistence type="predicted"/>
<keyword evidence="3" id="KW-1185">Reference proteome</keyword>
<comment type="caution">
    <text evidence="2">The sequence shown here is derived from an EMBL/GenBank/DDBJ whole genome shotgun (WGS) entry which is preliminary data.</text>
</comment>
<evidence type="ECO:0000313" key="3">
    <source>
        <dbReference type="Proteomes" id="UP000241769"/>
    </source>
</evidence>
<organism evidence="2 3">
    <name type="scientific">Planoprotostelium fungivorum</name>
    <dbReference type="NCBI Taxonomy" id="1890364"/>
    <lineage>
        <taxon>Eukaryota</taxon>
        <taxon>Amoebozoa</taxon>
        <taxon>Evosea</taxon>
        <taxon>Variosea</taxon>
        <taxon>Cavosteliida</taxon>
        <taxon>Cavosteliaceae</taxon>
        <taxon>Planoprotostelium</taxon>
    </lineage>
</organism>